<proteinExistence type="predicted"/>
<keyword evidence="10" id="KW-1185">Reference proteome</keyword>
<evidence type="ECO:0000256" key="3">
    <source>
        <dbReference type="ARBA" id="ARBA00023034"/>
    </source>
</evidence>
<comment type="subcellular location">
    <subcellularLocation>
        <location evidence="1">Golgi apparatus membrane</location>
        <topology evidence="1">Peripheral membrane protein</topology>
    </subcellularLocation>
</comment>
<dbReference type="GO" id="GO:0000139">
    <property type="term" value="C:Golgi membrane"/>
    <property type="evidence" value="ECO:0007669"/>
    <property type="project" value="UniProtKB-SubCell"/>
</dbReference>
<keyword evidence="4" id="KW-0472">Membrane</keyword>
<gene>
    <name evidence="9" type="ORF">K443DRAFT_127810</name>
</gene>
<feature type="domain" description="Conserved oligomeric Golgi complex subunit 5 N-terminal" evidence="7">
    <location>
        <begin position="17"/>
        <end position="158"/>
    </location>
</feature>
<protein>
    <recommendedName>
        <fullName evidence="2">Conserved oligomeric Golgi complex subunit 5</fullName>
    </recommendedName>
</protein>
<feature type="coiled-coil region" evidence="5">
    <location>
        <begin position="100"/>
        <end position="148"/>
    </location>
</feature>
<dbReference type="PANTHER" id="PTHR13228">
    <property type="entry name" value="CONSERVED OLIGOMERIC GOLGI COMPLEX COMPONENT 5"/>
    <property type="match status" value="1"/>
</dbReference>
<dbReference type="InterPro" id="IPR049176">
    <property type="entry name" value="COG5_N"/>
</dbReference>
<dbReference type="STRING" id="1095629.A0A0C9XAQ6"/>
<evidence type="ECO:0000256" key="5">
    <source>
        <dbReference type="SAM" id="Coils"/>
    </source>
</evidence>
<feature type="region of interest" description="Disordered" evidence="6">
    <location>
        <begin position="326"/>
        <end position="348"/>
    </location>
</feature>
<evidence type="ECO:0000256" key="4">
    <source>
        <dbReference type="ARBA" id="ARBA00023136"/>
    </source>
</evidence>
<dbReference type="PANTHER" id="PTHR13228:SF3">
    <property type="entry name" value="CONSERVED OLIGOMERIC GOLGI COMPLEX SUBUNIT 5"/>
    <property type="match status" value="1"/>
</dbReference>
<dbReference type="Proteomes" id="UP000054477">
    <property type="component" value="Unassembled WGS sequence"/>
</dbReference>
<reference evidence="10" key="2">
    <citation type="submission" date="2015-01" db="EMBL/GenBank/DDBJ databases">
        <title>Evolutionary Origins and Diversification of the Mycorrhizal Mutualists.</title>
        <authorList>
            <consortium name="DOE Joint Genome Institute"/>
            <consortium name="Mycorrhizal Genomics Consortium"/>
            <person name="Kohler A."/>
            <person name="Kuo A."/>
            <person name="Nagy L.G."/>
            <person name="Floudas D."/>
            <person name="Copeland A."/>
            <person name="Barry K.W."/>
            <person name="Cichocki N."/>
            <person name="Veneault-Fourrey C."/>
            <person name="LaButti K."/>
            <person name="Lindquist E.A."/>
            <person name="Lipzen A."/>
            <person name="Lundell T."/>
            <person name="Morin E."/>
            <person name="Murat C."/>
            <person name="Riley R."/>
            <person name="Ohm R."/>
            <person name="Sun H."/>
            <person name="Tunlid A."/>
            <person name="Henrissat B."/>
            <person name="Grigoriev I.V."/>
            <person name="Hibbett D.S."/>
            <person name="Martin F."/>
        </authorList>
    </citation>
    <scope>NUCLEOTIDE SEQUENCE [LARGE SCALE GENOMIC DNA]</scope>
    <source>
        <strain evidence="10">LaAM-08-1</strain>
    </source>
</reference>
<dbReference type="HOGENOM" id="CLU_009839_0_0_1"/>
<feature type="domain" description="Conserved oligomeric Golgi complex subunit 5 helical" evidence="8">
    <location>
        <begin position="241"/>
        <end position="455"/>
    </location>
</feature>
<evidence type="ECO:0000259" key="8">
    <source>
        <dbReference type="Pfam" id="PF20649"/>
    </source>
</evidence>
<organism evidence="9 10">
    <name type="scientific">Laccaria amethystina LaAM-08-1</name>
    <dbReference type="NCBI Taxonomy" id="1095629"/>
    <lineage>
        <taxon>Eukaryota</taxon>
        <taxon>Fungi</taxon>
        <taxon>Dikarya</taxon>
        <taxon>Basidiomycota</taxon>
        <taxon>Agaricomycotina</taxon>
        <taxon>Agaricomycetes</taxon>
        <taxon>Agaricomycetidae</taxon>
        <taxon>Agaricales</taxon>
        <taxon>Agaricineae</taxon>
        <taxon>Hydnangiaceae</taxon>
        <taxon>Laccaria</taxon>
    </lineage>
</organism>
<dbReference type="InterPro" id="IPR019465">
    <property type="entry name" value="Cog5"/>
</dbReference>
<accession>A0A0C9XAQ6</accession>
<dbReference type="GO" id="GO:0006891">
    <property type="term" value="P:intra-Golgi vesicle-mediated transport"/>
    <property type="evidence" value="ECO:0007669"/>
    <property type="project" value="InterPro"/>
</dbReference>
<keyword evidence="5" id="KW-0175">Coiled coil</keyword>
<dbReference type="InterPro" id="IPR048485">
    <property type="entry name" value="COG5_helical"/>
</dbReference>
<keyword evidence="3" id="KW-0333">Golgi apparatus</keyword>
<evidence type="ECO:0000256" key="2">
    <source>
        <dbReference type="ARBA" id="ARBA00020974"/>
    </source>
</evidence>
<dbReference type="Pfam" id="PF20649">
    <property type="entry name" value="COG5_C"/>
    <property type="match status" value="1"/>
</dbReference>
<dbReference type="AlphaFoldDB" id="A0A0C9XAQ6"/>
<evidence type="ECO:0000256" key="6">
    <source>
        <dbReference type="SAM" id="MobiDB-lite"/>
    </source>
</evidence>
<evidence type="ECO:0000313" key="10">
    <source>
        <dbReference type="Proteomes" id="UP000054477"/>
    </source>
</evidence>
<reference evidence="9 10" key="1">
    <citation type="submission" date="2014-04" db="EMBL/GenBank/DDBJ databases">
        <authorList>
            <consortium name="DOE Joint Genome Institute"/>
            <person name="Kuo A."/>
            <person name="Kohler A."/>
            <person name="Nagy L.G."/>
            <person name="Floudas D."/>
            <person name="Copeland A."/>
            <person name="Barry K.W."/>
            <person name="Cichocki N."/>
            <person name="Veneault-Fourrey C."/>
            <person name="LaButti K."/>
            <person name="Lindquist E.A."/>
            <person name="Lipzen A."/>
            <person name="Lundell T."/>
            <person name="Morin E."/>
            <person name="Murat C."/>
            <person name="Sun H."/>
            <person name="Tunlid A."/>
            <person name="Henrissat B."/>
            <person name="Grigoriev I.V."/>
            <person name="Hibbett D.S."/>
            <person name="Martin F."/>
            <person name="Nordberg H.P."/>
            <person name="Cantor M.N."/>
            <person name="Hua S.X."/>
        </authorList>
    </citation>
    <scope>NUCLEOTIDE SEQUENCE [LARGE SCALE GENOMIC DNA]</scope>
    <source>
        <strain evidence="9 10">LaAM-08-1</strain>
    </source>
</reference>
<dbReference type="Pfam" id="PF10392">
    <property type="entry name" value="COG5_N"/>
    <property type="match status" value="1"/>
</dbReference>
<evidence type="ECO:0000313" key="9">
    <source>
        <dbReference type="EMBL" id="KIK09375.1"/>
    </source>
</evidence>
<evidence type="ECO:0000256" key="1">
    <source>
        <dbReference type="ARBA" id="ARBA00004395"/>
    </source>
</evidence>
<dbReference type="EMBL" id="KN838539">
    <property type="protein sequence ID" value="KIK09375.1"/>
    <property type="molecule type" value="Genomic_DNA"/>
</dbReference>
<sequence>MVVVEKKRAYDYHDYSVFSTPDFNPNEYANAILAGESYPDQKYTKLSTQDPIAKEDISVAISKLTSGIDDVAKQIKQLVTAHHEQFLLQAASANALSGLLSSVRSNLTDLNASVEKLRLKVHVPCESLQTLVSRLKKLQQASDVLRRTSRFIILSRRLQLQMNEMRGIGPEDASTISISDDAIQLTSTGVSHDSENEKERVVAKAALSIAELATLLDGLAHHLKQASNDGGQLDILDPSSLRSITVVAGRVTFIEEARSKVTNEMENMVLMGLSTLNQTLLASSLQIAFNLRVLPSLVQNLVSDLSHTVDDRIRGAFDLSKISKDVVSKDSGSNPPSPQTYRSRVRTEPTNVTAPQWTAALWLRLEAMFQVMADCCIKVNALEKVLKLKKDITSHVIFLDEAMKLLENTPSAIFWTSLSRSLEKHLRDSAKASSFLQQTLSSGYPKLLRLFHDFFGKIAVHTDTIYIDAYQSPEAILVLRALSNVESMYLSRSTNRMNEAAGQAFAGGNRMSPGSSEGINLARTIVNELDSAKFDPLLVKAVAKNTVSCLELTLSRVDGLTVRDRSAVSLLGPSATPQQISNAHLASFLEQTWSRLVKLGDEHSPLTFNLLQPSIQKLRQAYENLIDPMKTAVRRELSAVIAKLHRIDFAKSVDPMSGGSSPYMKELTEKLAFIKAEIISRYDIDDSGWSWTVSIVKYTIKIFLLHISIANPLGESGKLQMTSDMTELEFALSAFLTGGTQTKRGGSLEGIGDEYRALRAMRPLLFLENGQLSSAQHTAGLPVLIVLHHILVRSPMPLPHELHGWQAAEYVRWVDEHTEEEALTLIDGGLTHWEKVSEKDEGVEYLKLARSVMELHKLE</sequence>
<dbReference type="OrthoDB" id="18786at2759"/>
<evidence type="ECO:0000259" key="7">
    <source>
        <dbReference type="Pfam" id="PF10392"/>
    </source>
</evidence>
<dbReference type="GO" id="GO:0017119">
    <property type="term" value="C:Golgi transport complex"/>
    <property type="evidence" value="ECO:0007669"/>
    <property type="project" value="InterPro"/>
</dbReference>
<name>A0A0C9XAQ6_9AGAR</name>